<proteinExistence type="predicted"/>
<evidence type="ECO:0000313" key="2">
    <source>
        <dbReference type="EMBL" id="WAH43534.1"/>
    </source>
</evidence>
<organism evidence="2 3">
    <name type="scientific">Alicyclobacillus fastidiosus</name>
    <dbReference type="NCBI Taxonomy" id="392011"/>
    <lineage>
        <taxon>Bacteria</taxon>
        <taxon>Bacillati</taxon>
        <taxon>Bacillota</taxon>
        <taxon>Bacilli</taxon>
        <taxon>Bacillales</taxon>
        <taxon>Alicyclobacillaceae</taxon>
        <taxon>Alicyclobacillus</taxon>
    </lineage>
</organism>
<sequence>MSLIVFLMAGALLMGALVYGVNKGNVPADTQTVIYTVQNGDTVWSVVGRFDTRDDLNKARDWVIEQNHLTGELHPGERIKVPVGR</sequence>
<dbReference type="EMBL" id="CP104067">
    <property type="protein sequence ID" value="WAH43534.1"/>
    <property type="molecule type" value="Genomic_DNA"/>
</dbReference>
<dbReference type="SUPFAM" id="SSF54106">
    <property type="entry name" value="LysM domain"/>
    <property type="match status" value="1"/>
</dbReference>
<dbReference type="Gene3D" id="3.10.350.10">
    <property type="entry name" value="LysM domain"/>
    <property type="match status" value="1"/>
</dbReference>
<dbReference type="CDD" id="cd00118">
    <property type="entry name" value="LysM"/>
    <property type="match status" value="1"/>
</dbReference>
<feature type="domain" description="LysM" evidence="1">
    <location>
        <begin position="33"/>
        <end position="81"/>
    </location>
</feature>
<gene>
    <name evidence="2" type="ORF">NZD89_09205</name>
</gene>
<name>A0ABY6ZKS0_9BACL</name>
<keyword evidence="3" id="KW-1185">Reference proteome</keyword>
<evidence type="ECO:0000259" key="1">
    <source>
        <dbReference type="PROSITE" id="PS51782"/>
    </source>
</evidence>
<reference evidence="2" key="1">
    <citation type="submission" date="2022-08" db="EMBL/GenBank/DDBJ databases">
        <title>Alicyclobacillus fastidiosus DSM 17978, complete genome.</title>
        <authorList>
            <person name="Wang Q."/>
            <person name="Cai R."/>
            <person name="Wang Z."/>
        </authorList>
    </citation>
    <scope>NUCLEOTIDE SEQUENCE</scope>
    <source>
        <strain evidence="2">DSM 17978</strain>
    </source>
</reference>
<dbReference type="InterPro" id="IPR036779">
    <property type="entry name" value="LysM_dom_sf"/>
</dbReference>
<accession>A0ABY6ZKS0</accession>
<dbReference type="RefSeq" id="WP_268007414.1">
    <property type="nucleotide sequence ID" value="NZ_BSUT01000001.1"/>
</dbReference>
<dbReference type="InterPro" id="IPR018392">
    <property type="entry name" value="LysM"/>
</dbReference>
<dbReference type="Proteomes" id="UP001164761">
    <property type="component" value="Chromosome"/>
</dbReference>
<evidence type="ECO:0000313" key="3">
    <source>
        <dbReference type="Proteomes" id="UP001164761"/>
    </source>
</evidence>
<dbReference type="PROSITE" id="PS51782">
    <property type="entry name" value="LYSM"/>
    <property type="match status" value="1"/>
</dbReference>
<protein>
    <submittedName>
        <fullName evidence="2">LysM peptidoglycan-binding domain-containing protein</fullName>
    </submittedName>
</protein>